<gene>
    <name evidence="9" type="ORF">ACFFGN_06025</name>
</gene>
<accession>A0ABV6QG52</accession>
<feature type="transmembrane region" description="Helical" evidence="7">
    <location>
        <begin position="171"/>
        <end position="193"/>
    </location>
</feature>
<evidence type="ECO:0000256" key="6">
    <source>
        <dbReference type="ARBA" id="ARBA00023136"/>
    </source>
</evidence>
<protein>
    <submittedName>
        <fullName evidence="9">MFS transporter</fullName>
    </submittedName>
</protein>
<dbReference type="RefSeq" id="WP_380044316.1">
    <property type="nucleotide sequence ID" value="NZ_JBHLTC010000006.1"/>
</dbReference>
<dbReference type="Pfam" id="PF07690">
    <property type="entry name" value="MFS_1"/>
    <property type="match status" value="1"/>
</dbReference>
<evidence type="ECO:0000256" key="5">
    <source>
        <dbReference type="ARBA" id="ARBA00022989"/>
    </source>
</evidence>
<dbReference type="Proteomes" id="UP001589890">
    <property type="component" value="Unassembled WGS sequence"/>
</dbReference>
<feature type="transmembrane region" description="Helical" evidence="7">
    <location>
        <begin position="112"/>
        <end position="132"/>
    </location>
</feature>
<feature type="transmembrane region" description="Helical" evidence="7">
    <location>
        <begin position="15"/>
        <end position="35"/>
    </location>
</feature>
<keyword evidence="10" id="KW-1185">Reference proteome</keyword>
<name>A0ABV6QG52_9ACTN</name>
<evidence type="ECO:0000256" key="2">
    <source>
        <dbReference type="ARBA" id="ARBA00022448"/>
    </source>
</evidence>
<dbReference type="InterPro" id="IPR020846">
    <property type="entry name" value="MFS_dom"/>
</dbReference>
<evidence type="ECO:0000256" key="7">
    <source>
        <dbReference type="SAM" id="Phobius"/>
    </source>
</evidence>
<sequence length="281" mass="28785">MTVTDTGTRAGTRRWWALGLIAAAQFMVIMDTSIIGVALPEIQAELGFTPQDLSWVFNAYVVAFGGLLLLGGRLSDLFGARRIFSTGWLVLLAGSVLAGAANGVGLELAGRAIQGVGAALIAPSALTLLMMLFGAEPKELTKALALYGAAAPAGGTAGVFLGGVITEYASWPWVFYLNVPIAIAVLLATPALMPAVESRRGSIDLAGALTATGGIGAAVYAIARAPEAGWASAETLLTGLAAVVLLVIFVGVQARRSEPLMRLAIFRAPNLAAANVAQLPA</sequence>
<organism evidence="9 10">
    <name type="scientific">Kribbella deserti</name>
    <dbReference type="NCBI Taxonomy" id="1926257"/>
    <lineage>
        <taxon>Bacteria</taxon>
        <taxon>Bacillati</taxon>
        <taxon>Actinomycetota</taxon>
        <taxon>Actinomycetes</taxon>
        <taxon>Propionibacteriales</taxon>
        <taxon>Kribbellaceae</taxon>
        <taxon>Kribbella</taxon>
    </lineage>
</organism>
<evidence type="ECO:0000256" key="3">
    <source>
        <dbReference type="ARBA" id="ARBA00022475"/>
    </source>
</evidence>
<keyword evidence="3" id="KW-1003">Cell membrane</keyword>
<evidence type="ECO:0000313" key="10">
    <source>
        <dbReference type="Proteomes" id="UP001589890"/>
    </source>
</evidence>
<feature type="domain" description="Major facilitator superfamily (MFS) profile" evidence="8">
    <location>
        <begin position="17"/>
        <end position="281"/>
    </location>
</feature>
<dbReference type="PROSITE" id="PS50850">
    <property type="entry name" value="MFS"/>
    <property type="match status" value="1"/>
</dbReference>
<feature type="transmembrane region" description="Helical" evidence="7">
    <location>
        <begin position="205"/>
        <end position="223"/>
    </location>
</feature>
<feature type="transmembrane region" description="Helical" evidence="7">
    <location>
        <begin position="235"/>
        <end position="252"/>
    </location>
</feature>
<comment type="subcellular location">
    <subcellularLocation>
        <location evidence="1">Cell membrane</location>
        <topology evidence="1">Multi-pass membrane protein</topology>
    </subcellularLocation>
</comment>
<dbReference type="InterPro" id="IPR011701">
    <property type="entry name" value="MFS"/>
</dbReference>
<dbReference type="EMBL" id="JBHLTC010000006">
    <property type="protein sequence ID" value="MFC0623611.1"/>
    <property type="molecule type" value="Genomic_DNA"/>
</dbReference>
<dbReference type="PANTHER" id="PTHR42718">
    <property type="entry name" value="MAJOR FACILITATOR SUPERFAMILY MULTIDRUG TRANSPORTER MFSC"/>
    <property type="match status" value="1"/>
</dbReference>
<evidence type="ECO:0000259" key="8">
    <source>
        <dbReference type="PROSITE" id="PS50850"/>
    </source>
</evidence>
<comment type="caution">
    <text evidence="9">The sequence shown here is derived from an EMBL/GenBank/DDBJ whole genome shotgun (WGS) entry which is preliminary data.</text>
</comment>
<evidence type="ECO:0000256" key="1">
    <source>
        <dbReference type="ARBA" id="ARBA00004651"/>
    </source>
</evidence>
<dbReference type="PANTHER" id="PTHR42718:SF46">
    <property type="entry name" value="BLR6921 PROTEIN"/>
    <property type="match status" value="1"/>
</dbReference>
<keyword evidence="4 7" id="KW-0812">Transmembrane</keyword>
<keyword evidence="5 7" id="KW-1133">Transmembrane helix</keyword>
<evidence type="ECO:0000256" key="4">
    <source>
        <dbReference type="ARBA" id="ARBA00022692"/>
    </source>
</evidence>
<feature type="transmembrane region" description="Helical" evidence="7">
    <location>
        <begin position="144"/>
        <end position="165"/>
    </location>
</feature>
<dbReference type="InterPro" id="IPR036259">
    <property type="entry name" value="MFS_trans_sf"/>
</dbReference>
<keyword evidence="2" id="KW-0813">Transport</keyword>
<proteinExistence type="predicted"/>
<dbReference type="Gene3D" id="1.20.1720.10">
    <property type="entry name" value="Multidrug resistance protein D"/>
    <property type="match status" value="1"/>
</dbReference>
<dbReference type="SUPFAM" id="SSF103473">
    <property type="entry name" value="MFS general substrate transporter"/>
    <property type="match status" value="1"/>
</dbReference>
<keyword evidence="6 7" id="KW-0472">Membrane</keyword>
<feature type="transmembrane region" description="Helical" evidence="7">
    <location>
        <begin position="55"/>
        <end position="74"/>
    </location>
</feature>
<reference evidence="9 10" key="1">
    <citation type="submission" date="2024-09" db="EMBL/GenBank/DDBJ databases">
        <authorList>
            <person name="Sun Q."/>
            <person name="Mori K."/>
        </authorList>
    </citation>
    <scope>NUCLEOTIDE SEQUENCE [LARGE SCALE GENOMIC DNA]</scope>
    <source>
        <strain evidence="9 10">CGMCC 1.15906</strain>
    </source>
</reference>
<feature type="transmembrane region" description="Helical" evidence="7">
    <location>
        <begin position="86"/>
        <end position="106"/>
    </location>
</feature>
<evidence type="ECO:0000313" key="9">
    <source>
        <dbReference type="EMBL" id="MFC0623611.1"/>
    </source>
</evidence>